<name>A0A0F9S7W4_9ZZZZ</name>
<accession>A0A0F9S7W4</accession>
<reference evidence="1" key="1">
    <citation type="journal article" date="2015" name="Nature">
        <title>Complex archaea that bridge the gap between prokaryotes and eukaryotes.</title>
        <authorList>
            <person name="Spang A."/>
            <person name="Saw J.H."/>
            <person name="Jorgensen S.L."/>
            <person name="Zaremba-Niedzwiedzka K."/>
            <person name="Martijn J."/>
            <person name="Lind A.E."/>
            <person name="van Eijk R."/>
            <person name="Schleper C."/>
            <person name="Guy L."/>
            <person name="Ettema T.J."/>
        </authorList>
    </citation>
    <scope>NUCLEOTIDE SEQUENCE</scope>
</reference>
<proteinExistence type="predicted"/>
<protein>
    <recommendedName>
        <fullName evidence="2">Phage major capsid protein</fullName>
    </recommendedName>
</protein>
<dbReference type="EMBL" id="LAZR01000537">
    <property type="protein sequence ID" value="KKN65000.1"/>
    <property type="molecule type" value="Genomic_DNA"/>
</dbReference>
<dbReference type="AlphaFoldDB" id="A0A0F9S7W4"/>
<comment type="caution">
    <text evidence="1">The sequence shown here is derived from an EMBL/GenBank/DDBJ whole genome shotgun (WGS) entry which is preliminary data.</text>
</comment>
<sequence>MPGGATITTKVLAETLFELSPVMEDNISQMIPLFWFLKARGQVIEVDGGYDFRERLAYGKGSFGYYERFGTLDTTPQEGFTHAIYLQKRCAGSIVVEEWDVLQNKGRHAIGQLVKDTQLQTEITMAEELGEDLFNDGSDSARIHGLQHLVADAPTSGTVGDIDRSDATNSWWRNNIYTTALSTFEATWLNGWHVFQRLYIAASKRANDGPNFIVTTDDIYRYYTAGPADRLRFQGGTPTQMAEAGMAVAGFHGAAVTFDAFCPASHAYFLNTKYLRMKALRGANFVMKPTKTPANQPWVDIGALVLIAQLTMSQAAKQAVATNITG</sequence>
<evidence type="ECO:0008006" key="2">
    <source>
        <dbReference type="Google" id="ProtNLM"/>
    </source>
</evidence>
<dbReference type="NCBIfam" id="NF033394">
    <property type="entry name" value="capsid_maj_Podo"/>
    <property type="match status" value="1"/>
</dbReference>
<evidence type="ECO:0000313" key="1">
    <source>
        <dbReference type="EMBL" id="KKN65000.1"/>
    </source>
</evidence>
<organism evidence="1">
    <name type="scientific">marine sediment metagenome</name>
    <dbReference type="NCBI Taxonomy" id="412755"/>
    <lineage>
        <taxon>unclassified sequences</taxon>
        <taxon>metagenomes</taxon>
        <taxon>ecological metagenomes</taxon>
    </lineage>
</organism>
<gene>
    <name evidence="1" type="ORF">LCGC14_0485570</name>
</gene>
<dbReference type="InterPro" id="IPR049718">
    <property type="entry name" value="AKO59007-like"/>
</dbReference>